<gene>
    <name evidence="2" type="ORF">GCM10011610_31050</name>
</gene>
<dbReference type="RefSeq" id="WP_229739852.1">
    <property type="nucleotide sequence ID" value="NZ_BMNE01000003.1"/>
</dbReference>
<evidence type="ECO:0000313" key="3">
    <source>
        <dbReference type="Proteomes" id="UP000658127"/>
    </source>
</evidence>
<feature type="compositionally biased region" description="Basic and acidic residues" evidence="1">
    <location>
        <begin position="18"/>
        <end position="35"/>
    </location>
</feature>
<name>A0ABQ2KJ45_9NOCA</name>
<reference evidence="3" key="1">
    <citation type="journal article" date="2019" name="Int. J. Syst. Evol. Microbiol.">
        <title>The Global Catalogue of Microorganisms (GCM) 10K type strain sequencing project: providing services to taxonomists for standard genome sequencing and annotation.</title>
        <authorList>
            <consortium name="The Broad Institute Genomics Platform"/>
            <consortium name="The Broad Institute Genome Sequencing Center for Infectious Disease"/>
            <person name="Wu L."/>
            <person name="Ma J."/>
        </authorList>
    </citation>
    <scope>NUCLEOTIDE SEQUENCE [LARGE SCALE GENOMIC DNA]</scope>
    <source>
        <strain evidence="3">CGMCC 4.7329</strain>
    </source>
</reference>
<proteinExistence type="predicted"/>
<sequence>MLRELDLGLDAIAAILDRQTDRGQEPVAGRSEHQTPESAATAAADDEQLRGS</sequence>
<organism evidence="2 3">
    <name type="scientific">Nocardia rhizosphaerihabitans</name>
    <dbReference type="NCBI Taxonomy" id="1691570"/>
    <lineage>
        <taxon>Bacteria</taxon>
        <taxon>Bacillati</taxon>
        <taxon>Actinomycetota</taxon>
        <taxon>Actinomycetes</taxon>
        <taxon>Mycobacteriales</taxon>
        <taxon>Nocardiaceae</taxon>
        <taxon>Nocardia</taxon>
    </lineage>
</organism>
<keyword evidence="3" id="KW-1185">Reference proteome</keyword>
<protein>
    <submittedName>
        <fullName evidence="2">Uncharacterized protein</fullName>
    </submittedName>
</protein>
<dbReference type="EMBL" id="BMNE01000003">
    <property type="protein sequence ID" value="GGN81059.1"/>
    <property type="molecule type" value="Genomic_DNA"/>
</dbReference>
<evidence type="ECO:0000313" key="2">
    <source>
        <dbReference type="EMBL" id="GGN81059.1"/>
    </source>
</evidence>
<comment type="caution">
    <text evidence="2">The sequence shown here is derived from an EMBL/GenBank/DDBJ whole genome shotgun (WGS) entry which is preliminary data.</text>
</comment>
<feature type="region of interest" description="Disordered" evidence="1">
    <location>
        <begin position="18"/>
        <end position="52"/>
    </location>
</feature>
<evidence type="ECO:0000256" key="1">
    <source>
        <dbReference type="SAM" id="MobiDB-lite"/>
    </source>
</evidence>
<accession>A0ABQ2KJ45</accession>
<dbReference type="Proteomes" id="UP000658127">
    <property type="component" value="Unassembled WGS sequence"/>
</dbReference>